<evidence type="ECO:0000256" key="4">
    <source>
        <dbReference type="SAM" id="Coils"/>
    </source>
</evidence>
<dbReference type="AlphaFoldDB" id="A0A1H9Z2Q5"/>
<reference evidence="7" key="1">
    <citation type="submission" date="2016-10" db="EMBL/GenBank/DDBJ databases">
        <authorList>
            <person name="Varghese N."/>
            <person name="Submissions S."/>
        </authorList>
    </citation>
    <scope>NUCLEOTIDE SEQUENCE [LARGE SCALE GENOMIC DNA]</scope>
    <source>
        <strain evidence="7">DSM 13577</strain>
    </source>
</reference>
<evidence type="ECO:0000256" key="1">
    <source>
        <dbReference type="ARBA" id="ARBA00006930"/>
    </source>
</evidence>
<comment type="similarity">
    <text evidence="1">Belongs to the SMC family. SbcC subfamily.</text>
</comment>
<dbReference type="Proteomes" id="UP000243819">
    <property type="component" value="Unassembled WGS sequence"/>
</dbReference>
<evidence type="ECO:0000256" key="3">
    <source>
        <dbReference type="ARBA" id="ARBA00013368"/>
    </source>
</evidence>
<dbReference type="PANTHER" id="PTHR32114">
    <property type="entry name" value="ABC TRANSPORTER ABCH.3"/>
    <property type="match status" value="1"/>
</dbReference>
<dbReference type="InterPro" id="IPR027417">
    <property type="entry name" value="P-loop_NTPase"/>
</dbReference>
<dbReference type="EMBL" id="FOIF01000006">
    <property type="protein sequence ID" value="SES75670.1"/>
    <property type="molecule type" value="Genomic_DNA"/>
</dbReference>
<feature type="coiled-coil region" evidence="4">
    <location>
        <begin position="457"/>
        <end position="505"/>
    </location>
</feature>
<feature type="coiled-coil region" evidence="4">
    <location>
        <begin position="119"/>
        <end position="186"/>
    </location>
</feature>
<evidence type="ECO:0000259" key="5">
    <source>
        <dbReference type="Pfam" id="PF13166"/>
    </source>
</evidence>
<evidence type="ECO:0000313" key="7">
    <source>
        <dbReference type="Proteomes" id="UP000243819"/>
    </source>
</evidence>
<dbReference type="SUPFAM" id="SSF75712">
    <property type="entry name" value="Rad50 coiled-coil Zn hook"/>
    <property type="match status" value="1"/>
</dbReference>
<dbReference type="OrthoDB" id="9795565at2"/>
<comment type="subunit">
    <text evidence="2">Heterodimer of SbcC and SbcD.</text>
</comment>
<accession>A0A1H9Z2Q5</accession>
<sequence>MIKKIKKIDGFGVYNNFLWDSTVLDNENSQPLCFNKVNIIYGRNYSGKTTLSRIIRSFETSFLDSKYDSSTFSLEMDNGTILTQEDLHQKDFHFRVFNKDFVIDNLKFIVDPNEKIKAFAVFGEENVRLEKEIRELKNKLGSNEKDKESGLYHLLKEAKINEEKEKNKLKDEKEKLENRLRDKATDPSTGIRYNVEKFGDQNYDIRKIRKELELVLSDNYRALTPEEKNKYEAIVNEKGKPPISELPKINLLFDSFCDEAQVLLSKQIGESDKIQELLNDYALNKWVKEGVGLLKGKKQCAFCGSEITDERWESLKKHFDDESQKLESDIKNLIDRIENHKNEINNGFIWKEEDFYVNFLQQLETLKTKYNDVANKYLKHLDAIREQLRERLTVITKKIEFIRPCDNKNDFDAILNECKSFKNEVNEYCASNRNHIKDAQEKLRLFEVYSFARDIGYEDICKKIKDLEETCTKAEEETKRLQKNIEDIKEEIKKKENLLSSEQNAADKINYYLDKYFGHKYLTLKAVEDDSTNEKSVYFEVHRNDDIAFNLSEGECNLIAFCYFMAKLEDVKTAGQKPIIWIDDPVSSLDDDNIFYMYSLISEITKKELYTQLVISTHNLEFLKYLRRLKPNKKGYWIIRRTGENSVIKPMPKHLVKYGTEFNYLFSCIYKCSQLNENDDDNYEIIYNFGNNARKFLEVYLYYKYPYIDEREYNLEERLERFFAGDSLIAEKVNRVVNERSHLQMIERGLIPFDKKKEIISVAKHIIDKVNEDNEQYQELLNSIS</sequence>
<dbReference type="RefSeq" id="WP_091349067.1">
    <property type="nucleotide sequence ID" value="NZ_FOIF01000006.1"/>
</dbReference>
<dbReference type="Pfam" id="PF13166">
    <property type="entry name" value="AAA_13"/>
    <property type="match status" value="1"/>
</dbReference>
<proteinExistence type="inferred from homology"/>
<protein>
    <recommendedName>
        <fullName evidence="3">Nuclease SbcCD subunit C</fullName>
    </recommendedName>
</protein>
<evidence type="ECO:0000313" key="6">
    <source>
        <dbReference type="EMBL" id="SES75670.1"/>
    </source>
</evidence>
<name>A0A1H9Z2Q5_9FIRM</name>
<gene>
    <name evidence="6" type="ORF">SAMN03080614_100627</name>
</gene>
<dbReference type="Gene3D" id="1.10.287.510">
    <property type="entry name" value="Helix hairpin bin"/>
    <property type="match status" value="1"/>
</dbReference>
<feature type="coiled-coil region" evidence="4">
    <location>
        <begin position="316"/>
        <end position="343"/>
    </location>
</feature>
<dbReference type="Gene3D" id="3.40.50.300">
    <property type="entry name" value="P-loop containing nucleotide triphosphate hydrolases"/>
    <property type="match status" value="1"/>
</dbReference>
<keyword evidence="7" id="KW-1185">Reference proteome</keyword>
<dbReference type="STRING" id="1120990.SAMN03080614_100627"/>
<feature type="domain" description="Protein CR006 P-loop" evidence="5">
    <location>
        <begin position="31"/>
        <end position="766"/>
    </location>
</feature>
<dbReference type="PANTHER" id="PTHR32114:SF2">
    <property type="entry name" value="ABC TRANSPORTER ABCH.3"/>
    <property type="match status" value="1"/>
</dbReference>
<keyword evidence="4" id="KW-0175">Coiled coil</keyword>
<organism evidence="6 7">
    <name type="scientific">Anaerobranca gottschalkii DSM 13577</name>
    <dbReference type="NCBI Taxonomy" id="1120990"/>
    <lineage>
        <taxon>Bacteria</taxon>
        <taxon>Bacillati</taxon>
        <taxon>Bacillota</taxon>
        <taxon>Clostridia</taxon>
        <taxon>Eubacteriales</taxon>
        <taxon>Proteinivoracaceae</taxon>
        <taxon>Anaerobranca</taxon>
    </lineage>
</organism>
<dbReference type="SUPFAM" id="SSF52540">
    <property type="entry name" value="P-loop containing nucleoside triphosphate hydrolases"/>
    <property type="match status" value="1"/>
</dbReference>
<evidence type="ECO:0000256" key="2">
    <source>
        <dbReference type="ARBA" id="ARBA00011322"/>
    </source>
</evidence>
<dbReference type="InterPro" id="IPR026866">
    <property type="entry name" value="CR006_AAA"/>
</dbReference>